<keyword evidence="1" id="KW-0472">Membrane</keyword>
<feature type="transmembrane region" description="Helical" evidence="1">
    <location>
        <begin position="30"/>
        <end position="49"/>
    </location>
</feature>
<reference evidence="2" key="1">
    <citation type="journal article" date="2020" name="Nature">
        <title>Giant virus diversity and host interactions through global metagenomics.</title>
        <authorList>
            <person name="Schulz F."/>
            <person name="Roux S."/>
            <person name="Paez-Espino D."/>
            <person name="Jungbluth S."/>
            <person name="Walsh D.A."/>
            <person name="Denef V.J."/>
            <person name="McMahon K.D."/>
            <person name="Konstantinidis K.T."/>
            <person name="Eloe-Fadrosh E.A."/>
            <person name="Kyrpides N.C."/>
            <person name="Woyke T."/>
        </authorList>
    </citation>
    <scope>NUCLEOTIDE SEQUENCE</scope>
    <source>
        <strain evidence="2">GVMAG-S-1101165-79</strain>
    </source>
</reference>
<evidence type="ECO:0000313" key="2">
    <source>
        <dbReference type="EMBL" id="QHS82359.1"/>
    </source>
</evidence>
<keyword evidence="1" id="KW-1133">Transmembrane helix</keyword>
<sequence length="278" mass="33317">MKLDNKYKNEYKYKYKNEYKNEYKYKYKTIFIFIIKQMTTIGTFGYVIGRKKRIMRVQNDADLLWQILVREIYILIKHFGSKELLQEAFEKIKIVKSEPKEADIEKCRIFTNLESISRQYGWSELLHYCQGSFINLLEAGSIFKKDVDEMGYVFILDFNKGCVKFYNKNLQGKIEELNTTSIEEIMGFEEMPDISYDKIISNMKEKFADYYDKYSKIKEELDRLTTLKNNARQQCAVNIEEKVDKLIAEMDWELKVLNLGRRVFYNRLNDLDLIDKES</sequence>
<protein>
    <submittedName>
        <fullName evidence="2">Uncharacterized protein</fullName>
    </submittedName>
</protein>
<evidence type="ECO:0000256" key="1">
    <source>
        <dbReference type="SAM" id="Phobius"/>
    </source>
</evidence>
<dbReference type="EMBL" id="MN740765">
    <property type="protein sequence ID" value="QHS82359.1"/>
    <property type="molecule type" value="Genomic_DNA"/>
</dbReference>
<proteinExistence type="predicted"/>
<name>A0A6C0AR46_9ZZZZ</name>
<dbReference type="AlphaFoldDB" id="A0A6C0AR46"/>
<accession>A0A6C0AR46</accession>
<organism evidence="2">
    <name type="scientific">viral metagenome</name>
    <dbReference type="NCBI Taxonomy" id="1070528"/>
    <lineage>
        <taxon>unclassified sequences</taxon>
        <taxon>metagenomes</taxon>
        <taxon>organismal metagenomes</taxon>
    </lineage>
</organism>
<keyword evidence="1" id="KW-0812">Transmembrane</keyword>